<sequence length="286" mass="31744">MLRKGQPLLPNHLINNLALPCMNQSPNVPRAKWLKAHLTYIKEKKNNVMLHLKMYLLQSSLMLMPSHITQKKFSTKSVILEREVLLDELTHLRFSEKIVSKGWESLLTKLIPPSEEVVFQSNSTTSLLPYPYLITKFLSSSCITIPRNEPRLKLAQPLGPTTLIQSKSHRDLKKSFSSPSQGPMQSDMSYIVKTLQLLTERSNTSFSVQSSLLATQQTLQLTLSKVLNDVATICNNLNVVGTQGALSMAGGVEDPDLFDSPLDDEDDELSAGAATVHSPSDVDDST</sequence>
<name>A0A6A1V198_9ROSI</name>
<proteinExistence type="predicted"/>
<protein>
    <submittedName>
        <fullName evidence="2">Uncharacterized protein</fullName>
    </submittedName>
</protein>
<reference evidence="2 3" key="1">
    <citation type="journal article" date="2019" name="Plant Biotechnol. J.">
        <title>The red bayberry genome and genetic basis of sex determination.</title>
        <authorList>
            <person name="Jia H.M."/>
            <person name="Jia H.J."/>
            <person name="Cai Q.L."/>
            <person name="Wang Y."/>
            <person name="Zhao H.B."/>
            <person name="Yang W.F."/>
            <person name="Wang G.Y."/>
            <person name="Li Y.H."/>
            <person name="Zhan D.L."/>
            <person name="Shen Y.T."/>
            <person name="Niu Q.F."/>
            <person name="Chang L."/>
            <person name="Qiu J."/>
            <person name="Zhao L."/>
            <person name="Xie H.B."/>
            <person name="Fu W.Y."/>
            <person name="Jin J."/>
            <person name="Li X.W."/>
            <person name="Jiao Y."/>
            <person name="Zhou C.C."/>
            <person name="Tu T."/>
            <person name="Chai C.Y."/>
            <person name="Gao J.L."/>
            <person name="Fan L.J."/>
            <person name="van de Weg E."/>
            <person name="Wang J.Y."/>
            <person name="Gao Z.S."/>
        </authorList>
    </citation>
    <scope>NUCLEOTIDE SEQUENCE [LARGE SCALE GENOMIC DNA]</scope>
    <source>
        <tissue evidence="2">Leaves</tissue>
    </source>
</reference>
<accession>A0A6A1V198</accession>
<evidence type="ECO:0000313" key="2">
    <source>
        <dbReference type="EMBL" id="KAB1206464.1"/>
    </source>
</evidence>
<gene>
    <name evidence="2" type="ORF">CJ030_MR7G000080</name>
</gene>
<dbReference type="AlphaFoldDB" id="A0A6A1V198"/>
<dbReference type="EMBL" id="RXIC02000025">
    <property type="protein sequence ID" value="KAB1206464.1"/>
    <property type="molecule type" value="Genomic_DNA"/>
</dbReference>
<evidence type="ECO:0000313" key="3">
    <source>
        <dbReference type="Proteomes" id="UP000516437"/>
    </source>
</evidence>
<dbReference type="Proteomes" id="UP000516437">
    <property type="component" value="Chromosome 7"/>
</dbReference>
<comment type="caution">
    <text evidence="2">The sequence shown here is derived from an EMBL/GenBank/DDBJ whole genome shotgun (WGS) entry which is preliminary data.</text>
</comment>
<keyword evidence="3" id="KW-1185">Reference proteome</keyword>
<organism evidence="2 3">
    <name type="scientific">Morella rubra</name>
    <name type="common">Chinese bayberry</name>
    <dbReference type="NCBI Taxonomy" id="262757"/>
    <lineage>
        <taxon>Eukaryota</taxon>
        <taxon>Viridiplantae</taxon>
        <taxon>Streptophyta</taxon>
        <taxon>Embryophyta</taxon>
        <taxon>Tracheophyta</taxon>
        <taxon>Spermatophyta</taxon>
        <taxon>Magnoliopsida</taxon>
        <taxon>eudicotyledons</taxon>
        <taxon>Gunneridae</taxon>
        <taxon>Pentapetalae</taxon>
        <taxon>rosids</taxon>
        <taxon>fabids</taxon>
        <taxon>Fagales</taxon>
        <taxon>Myricaceae</taxon>
        <taxon>Morella</taxon>
    </lineage>
</organism>
<feature type="region of interest" description="Disordered" evidence="1">
    <location>
        <begin position="255"/>
        <end position="286"/>
    </location>
</feature>
<evidence type="ECO:0000256" key="1">
    <source>
        <dbReference type="SAM" id="MobiDB-lite"/>
    </source>
</evidence>
<feature type="compositionally biased region" description="Acidic residues" evidence="1">
    <location>
        <begin position="255"/>
        <end position="269"/>
    </location>
</feature>